<evidence type="ECO:0000313" key="1">
    <source>
        <dbReference type="EMBL" id="RXJ46031.1"/>
    </source>
</evidence>
<dbReference type="AlphaFoldDB" id="A0A4Q0XDJ6"/>
<comment type="caution">
    <text evidence="1">The sequence shown here is derived from an EMBL/GenBank/DDBJ whole genome shotgun (WGS) entry which is preliminary data.</text>
</comment>
<dbReference type="InterPro" id="IPR016181">
    <property type="entry name" value="Acyl_CoA_acyltransferase"/>
</dbReference>
<dbReference type="Proteomes" id="UP000289792">
    <property type="component" value="Unassembled WGS sequence"/>
</dbReference>
<reference evidence="1 2" key="1">
    <citation type="submission" date="2019-01" db="EMBL/GenBank/DDBJ databases">
        <title>Genome sequence of the Antarctic species Gelidibacter gilvus ACAM 158(T).</title>
        <authorList>
            <person name="Bowman J.P."/>
        </authorList>
    </citation>
    <scope>NUCLEOTIDE SEQUENCE [LARGE SCALE GENOMIC DNA]</scope>
    <source>
        <strain evidence="1 2">IC158</strain>
    </source>
</reference>
<name>A0A4Q0XDJ6_9FLAO</name>
<dbReference type="Gene3D" id="3.40.630.30">
    <property type="match status" value="1"/>
</dbReference>
<proteinExistence type="predicted"/>
<dbReference type="OrthoDB" id="9789605at2"/>
<evidence type="ECO:0000313" key="2">
    <source>
        <dbReference type="Proteomes" id="UP000289792"/>
    </source>
</evidence>
<dbReference type="SUPFAM" id="SSF55729">
    <property type="entry name" value="Acyl-CoA N-acyltransferases (Nat)"/>
    <property type="match status" value="1"/>
</dbReference>
<keyword evidence="1" id="KW-0808">Transferase</keyword>
<sequence length="143" mass="16563">MSVKHYQKENLKFSFIHDLIVSVNHHFVPILSSELDLYEYAKKLQKNANCLIIEEENELLAFMFYYIVSPIEPSVYITLVCSLKPGGGAEIYNELINLVSPKVVKLEVDRENLRAFSFYKKLGFLVDSESIHDSKLILKHQLK</sequence>
<dbReference type="RefSeq" id="WP_129017961.1">
    <property type="nucleotide sequence ID" value="NZ_SDDZ01000008.1"/>
</dbReference>
<dbReference type="GO" id="GO:0016740">
    <property type="term" value="F:transferase activity"/>
    <property type="evidence" value="ECO:0007669"/>
    <property type="project" value="UniProtKB-KW"/>
</dbReference>
<protein>
    <submittedName>
        <fullName evidence="1">GNAT family N-acetyltransferase</fullName>
    </submittedName>
</protein>
<gene>
    <name evidence="1" type="ORF">ESZ48_13130</name>
</gene>
<keyword evidence="2" id="KW-1185">Reference proteome</keyword>
<organism evidence="1 2">
    <name type="scientific">Gelidibacter gilvus</name>
    <dbReference type="NCBI Taxonomy" id="59602"/>
    <lineage>
        <taxon>Bacteria</taxon>
        <taxon>Pseudomonadati</taxon>
        <taxon>Bacteroidota</taxon>
        <taxon>Flavobacteriia</taxon>
        <taxon>Flavobacteriales</taxon>
        <taxon>Flavobacteriaceae</taxon>
        <taxon>Gelidibacter</taxon>
    </lineage>
</organism>
<accession>A0A4Q0XDJ6</accession>
<dbReference type="EMBL" id="SDDZ01000008">
    <property type="protein sequence ID" value="RXJ46031.1"/>
    <property type="molecule type" value="Genomic_DNA"/>
</dbReference>